<feature type="region of interest" description="Disordered" evidence="2">
    <location>
        <begin position="1"/>
        <end position="20"/>
    </location>
</feature>
<feature type="domain" description="N-acetyltransferase" evidence="4">
    <location>
        <begin position="113"/>
        <end position="270"/>
    </location>
</feature>
<comment type="similarity">
    <text evidence="1">Belongs to the UPF0213 family.</text>
</comment>
<dbReference type="EC" id="2.3.1.-" evidence="5"/>
<evidence type="ECO:0000259" key="3">
    <source>
        <dbReference type="PROSITE" id="PS50164"/>
    </source>
</evidence>
<feature type="domain" description="GIY-YIG" evidence="3">
    <location>
        <begin position="24"/>
        <end position="102"/>
    </location>
</feature>
<dbReference type="SUPFAM" id="SSF55729">
    <property type="entry name" value="Acyl-CoA N-acyltransferases (Nat)"/>
    <property type="match status" value="1"/>
</dbReference>
<gene>
    <name evidence="5" type="ORF">KHY36_05230</name>
</gene>
<dbReference type="Pfam" id="PF13420">
    <property type="entry name" value="Acetyltransf_4"/>
    <property type="match status" value="1"/>
</dbReference>
<dbReference type="AlphaFoldDB" id="A0A943DG48"/>
<evidence type="ECO:0000259" key="4">
    <source>
        <dbReference type="PROSITE" id="PS51186"/>
    </source>
</evidence>
<comment type="caution">
    <text evidence="5">The sequence shown here is derived from an EMBL/GenBank/DDBJ whole genome shotgun (WGS) entry which is preliminary data.</text>
</comment>
<reference evidence="5" key="1">
    <citation type="submission" date="2021-02" db="EMBL/GenBank/DDBJ databases">
        <title>Infant gut strain persistence is associated with maternal origin, phylogeny, and functional potential including surface adhesion and iron acquisition.</title>
        <authorList>
            <person name="Lou Y.C."/>
        </authorList>
    </citation>
    <scope>NUCLEOTIDE SEQUENCE</scope>
    <source>
        <strain evidence="5">L3_101_000M1_dasL3_101_000M1_concoct_87</strain>
    </source>
</reference>
<organism evidence="5 6">
    <name type="scientific">Subdoligranulum variabile</name>
    <dbReference type="NCBI Taxonomy" id="214851"/>
    <lineage>
        <taxon>Bacteria</taxon>
        <taxon>Bacillati</taxon>
        <taxon>Bacillota</taxon>
        <taxon>Clostridia</taxon>
        <taxon>Eubacteriales</taxon>
        <taxon>Oscillospiraceae</taxon>
        <taxon>Subdoligranulum</taxon>
    </lineage>
</organism>
<dbReference type="InterPro" id="IPR016181">
    <property type="entry name" value="Acyl_CoA_acyltransferase"/>
</dbReference>
<evidence type="ECO:0000256" key="2">
    <source>
        <dbReference type="SAM" id="MobiDB-lite"/>
    </source>
</evidence>
<dbReference type="InterPro" id="IPR050190">
    <property type="entry name" value="UPF0213_domain"/>
</dbReference>
<evidence type="ECO:0000313" key="5">
    <source>
        <dbReference type="EMBL" id="MBS5331918.1"/>
    </source>
</evidence>
<evidence type="ECO:0000313" key="6">
    <source>
        <dbReference type="Proteomes" id="UP000759273"/>
    </source>
</evidence>
<dbReference type="EMBL" id="JAGZGG010000008">
    <property type="protein sequence ID" value="MBS5331918.1"/>
    <property type="molecule type" value="Genomic_DNA"/>
</dbReference>
<accession>A0A943DG48</accession>
<keyword evidence="5" id="KW-0808">Transferase</keyword>
<dbReference type="SMART" id="SM00465">
    <property type="entry name" value="GIYc"/>
    <property type="match status" value="1"/>
</dbReference>
<dbReference type="CDD" id="cd10456">
    <property type="entry name" value="GIY-YIG_UPF0213"/>
    <property type="match status" value="1"/>
</dbReference>
<dbReference type="PROSITE" id="PS51186">
    <property type="entry name" value="GNAT"/>
    <property type="match status" value="1"/>
</dbReference>
<sequence>MSAEGAEIYGPAPSTAADREPTPAPAWVYLLRCPDGSLYGGWTNDLARRLKAHRSGKGGAKYTKSHGRDAVRLTYAEKCADKSAALKREAALKKLPKAEKEALAEKWAADNKITLRMATPDDAAAVCALYNWYVRHGVQTFQYTPSTVEKYRENIAHTLQNAPFLLAESADGRLQGFACAHLWHEREAYAWDVETTAYCAPDCIGQGVGGRLYRALIALLKKQGYYNAFALVTGSNRQSNNFHKALGFTKMGIEKRTGYKFGQWLDLDYWVLPLQDGEGEPQPVRKQLTAEEIAEALK</sequence>
<dbReference type="GO" id="GO:0016747">
    <property type="term" value="F:acyltransferase activity, transferring groups other than amino-acyl groups"/>
    <property type="evidence" value="ECO:0007669"/>
    <property type="project" value="InterPro"/>
</dbReference>
<name>A0A943DG48_9FIRM</name>
<proteinExistence type="inferred from homology"/>
<dbReference type="SUPFAM" id="SSF82771">
    <property type="entry name" value="GIY-YIG endonuclease"/>
    <property type="match status" value="1"/>
</dbReference>
<dbReference type="PANTHER" id="PTHR34477">
    <property type="entry name" value="UPF0213 PROTEIN YHBQ"/>
    <property type="match status" value="1"/>
</dbReference>
<protein>
    <submittedName>
        <fullName evidence="5">GNAT family N-acetyltransferase</fullName>
        <ecNumber evidence="5">2.3.1.-</ecNumber>
    </submittedName>
</protein>
<dbReference type="InterPro" id="IPR000305">
    <property type="entry name" value="GIY-YIG_endonuc"/>
</dbReference>
<dbReference type="Proteomes" id="UP000759273">
    <property type="component" value="Unassembled WGS sequence"/>
</dbReference>
<keyword evidence="5" id="KW-0012">Acyltransferase</keyword>
<dbReference type="PANTHER" id="PTHR34477:SF1">
    <property type="entry name" value="UPF0213 PROTEIN YHBQ"/>
    <property type="match status" value="1"/>
</dbReference>
<evidence type="ECO:0000256" key="1">
    <source>
        <dbReference type="ARBA" id="ARBA00007435"/>
    </source>
</evidence>
<dbReference type="Gene3D" id="3.40.1440.10">
    <property type="entry name" value="GIY-YIG endonuclease"/>
    <property type="match status" value="1"/>
</dbReference>
<dbReference type="InterPro" id="IPR035901">
    <property type="entry name" value="GIY-YIG_endonuc_sf"/>
</dbReference>
<dbReference type="Gene3D" id="3.40.630.30">
    <property type="match status" value="1"/>
</dbReference>
<dbReference type="PROSITE" id="PS50164">
    <property type="entry name" value="GIY_YIG"/>
    <property type="match status" value="1"/>
</dbReference>
<dbReference type="Pfam" id="PF01541">
    <property type="entry name" value="GIY-YIG"/>
    <property type="match status" value="1"/>
</dbReference>
<dbReference type="InterPro" id="IPR000182">
    <property type="entry name" value="GNAT_dom"/>
</dbReference>